<organism evidence="2 3">
    <name type="scientific">Luteimonas galliterrae</name>
    <dbReference type="NCBI Taxonomy" id="2940486"/>
    <lineage>
        <taxon>Bacteria</taxon>
        <taxon>Pseudomonadati</taxon>
        <taxon>Pseudomonadota</taxon>
        <taxon>Gammaproteobacteria</taxon>
        <taxon>Lysobacterales</taxon>
        <taxon>Lysobacteraceae</taxon>
        <taxon>Luteimonas</taxon>
    </lineage>
</organism>
<evidence type="ECO:0000256" key="1">
    <source>
        <dbReference type="SAM" id="SignalP"/>
    </source>
</evidence>
<comment type="caution">
    <text evidence="2">The sequence shown here is derived from an EMBL/GenBank/DDBJ whole genome shotgun (WGS) entry which is preliminary data.</text>
</comment>
<keyword evidence="3" id="KW-1185">Reference proteome</keyword>
<keyword evidence="1" id="KW-0732">Signal</keyword>
<evidence type="ECO:0000313" key="3">
    <source>
        <dbReference type="Proteomes" id="UP001431217"/>
    </source>
</evidence>
<dbReference type="RefSeq" id="WP_249470880.1">
    <property type="nucleotide sequence ID" value="NZ_JAMBEP010000001.1"/>
</dbReference>
<feature type="chain" id="PRO_5046899975" description="DUF3828 domain-containing protein" evidence="1">
    <location>
        <begin position="26"/>
        <end position="231"/>
    </location>
</feature>
<reference evidence="2 3" key="1">
    <citation type="submission" date="2022-05" db="EMBL/GenBank/DDBJ databases">
        <title>Luteimonas sp. SX5, whole genome shotgun sequencing project.</title>
        <authorList>
            <person name="Zhao G."/>
            <person name="Shen L."/>
        </authorList>
    </citation>
    <scope>NUCLEOTIDE SEQUENCE [LARGE SCALE GENOMIC DNA]</scope>
    <source>
        <strain evidence="2 3">SX5</strain>
    </source>
</reference>
<feature type="signal peptide" evidence="1">
    <location>
        <begin position="1"/>
        <end position="25"/>
    </location>
</feature>
<gene>
    <name evidence="2" type="ORF">M2650_02830</name>
</gene>
<dbReference type="Proteomes" id="UP001431217">
    <property type="component" value="Unassembled WGS sequence"/>
</dbReference>
<evidence type="ECO:0000313" key="2">
    <source>
        <dbReference type="EMBL" id="MCL1633581.1"/>
    </source>
</evidence>
<name>A0ABT0MFE3_9GAMM</name>
<evidence type="ECO:0008006" key="4">
    <source>
        <dbReference type="Google" id="ProtNLM"/>
    </source>
</evidence>
<dbReference type="PROSITE" id="PS51257">
    <property type="entry name" value="PROKAR_LIPOPROTEIN"/>
    <property type="match status" value="1"/>
</dbReference>
<protein>
    <recommendedName>
        <fullName evidence="4">DUF3828 domain-containing protein</fullName>
    </recommendedName>
</protein>
<dbReference type="EMBL" id="JAMBEP010000001">
    <property type="protein sequence ID" value="MCL1633581.1"/>
    <property type="molecule type" value="Genomic_DNA"/>
</dbReference>
<proteinExistence type="predicted"/>
<accession>A0ABT0MFE3</accession>
<sequence>MNRIARPLPLALLAFACAVSADALAIDRTRQQDTGAMPTRGMSMTQADAHYGAPSEKSDSRECELINLIIDGYYHAPTKVYAVRNYNPGGKISNHHMVNTALERHFDRSQIDAVFRQIFHSMPVRTSDFACNTPIEFVSEKKAAKISSKNRYDPRDYRHDLYTLHHSKEEYTAYYFSSPVYFGDYAAMKCTARRSRTDARYELFLMKRVNGKWQFLDILDAGIDESFQDAK</sequence>